<protein>
    <submittedName>
        <fullName evidence="2">Uncharacterized protein</fullName>
    </submittedName>
</protein>
<proteinExistence type="predicted"/>
<dbReference type="AlphaFoldDB" id="A0A438D3J4"/>
<evidence type="ECO:0000313" key="3">
    <source>
        <dbReference type="Proteomes" id="UP000288805"/>
    </source>
</evidence>
<comment type="caution">
    <text evidence="2">The sequence shown here is derived from an EMBL/GenBank/DDBJ whole genome shotgun (WGS) entry which is preliminary data.</text>
</comment>
<evidence type="ECO:0000313" key="2">
    <source>
        <dbReference type="EMBL" id="RVW30048.1"/>
    </source>
</evidence>
<feature type="compositionally biased region" description="Basic residues" evidence="1">
    <location>
        <begin position="68"/>
        <end position="82"/>
    </location>
</feature>
<dbReference type="Proteomes" id="UP000288805">
    <property type="component" value="Unassembled WGS sequence"/>
</dbReference>
<gene>
    <name evidence="2" type="ORF">CK203_104585</name>
</gene>
<feature type="compositionally biased region" description="Pro residues" evidence="1">
    <location>
        <begin position="89"/>
        <end position="98"/>
    </location>
</feature>
<evidence type="ECO:0000256" key="1">
    <source>
        <dbReference type="SAM" id="MobiDB-lite"/>
    </source>
</evidence>
<name>A0A438D3J4_VITVI</name>
<organism evidence="2 3">
    <name type="scientific">Vitis vinifera</name>
    <name type="common">Grape</name>
    <dbReference type="NCBI Taxonomy" id="29760"/>
    <lineage>
        <taxon>Eukaryota</taxon>
        <taxon>Viridiplantae</taxon>
        <taxon>Streptophyta</taxon>
        <taxon>Embryophyta</taxon>
        <taxon>Tracheophyta</taxon>
        <taxon>Spermatophyta</taxon>
        <taxon>Magnoliopsida</taxon>
        <taxon>eudicotyledons</taxon>
        <taxon>Gunneridae</taxon>
        <taxon>Pentapetalae</taxon>
        <taxon>rosids</taxon>
        <taxon>Vitales</taxon>
        <taxon>Vitaceae</taxon>
        <taxon>Viteae</taxon>
        <taxon>Vitis</taxon>
    </lineage>
</organism>
<dbReference type="EMBL" id="QGNW01001815">
    <property type="protein sequence ID" value="RVW30048.1"/>
    <property type="molecule type" value="Genomic_DNA"/>
</dbReference>
<sequence length="474" mass="53688">MAKMRGAKNSFPSARNIRPRASPVRDSITEPPQPLVMPPSKDRASPSPSQRRYQTRRPPTTPGASSSRPKKSISRPPTKKARVSGPIEPLEPPQPQPPTTESQIPSGMTPEVIIRQPMRYHLEHLMTPRDFFYPRVALDFYQSMTKHHVRDPTVIHFTIDGHHGILGARHIVEALRIPYEPVSPTDYKEWTHLSQSNMVHILSRGSDYYSKRSQESNALNGVRFGVETKELQPLQEDHFKLKEDFCTAAKSAFAARISHPFCTVHGCSPEASRYQTNSKDFSSEDERLGFSSLGAKESWVINFVDYSLNQGAPAGHESAETPIGHESGHLHVGLFEEGASAQHVILDVLLRSNIFPLQHMVQRRGAILEALFRISKGFYFGTHHLIMIALLYFEEKVHKKKLQRADAIPLLFSRLLYKVLEHLGYPSEPQLECRCICREIFTLDKWTNMTAYVAHPGAPARPEHPEIPKDEQLQ</sequence>
<reference evidence="2 3" key="1">
    <citation type="journal article" date="2018" name="PLoS Genet.">
        <title>Population sequencing reveals clonal diversity and ancestral inbreeding in the grapevine cultivar Chardonnay.</title>
        <authorList>
            <person name="Roach M.J."/>
            <person name="Johnson D.L."/>
            <person name="Bohlmann J."/>
            <person name="van Vuuren H.J."/>
            <person name="Jones S.J."/>
            <person name="Pretorius I.S."/>
            <person name="Schmidt S.A."/>
            <person name="Borneman A.R."/>
        </authorList>
    </citation>
    <scope>NUCLEOTIDE SEQUENCE [LARGE SCALE GENOMIC DNA]</scope>
    <source>
        <strain evidence="3">cv. Chardonnay</strain>
        <tissue evidence="2">Leaf</tissue>
    </source>
</reference>
<feature type="region of interest" description="Disordered" evidence="1">
    <location>
        <begin position="1"/>
        <end position="108"/>
    </location>
</feature>
<accession>A0A438D3J4</accession>
<feature type="compositionally biased region" description="Low complexity" evidence="1">
    <location>
        <begin position="45"/>
        <end position="58"/>
    </location>
</feature>